<sequence length="146" mass="15473">MFALATRLAAARLPAAGRSAAYSNITYSGGHASTGQGGYYGSGGSRSLGRDKSSPHRPEAVAHAQDVAVLEGISGEVEVLEASLLAHGDAVSNATIELSAKLKKMVTQGSVMEVLDKLEFKGEPVWGLSERERELVLYMRQKVNEV</sequence>
<proteinExistence type="predicted"/>
<gene>
    <name evidence="2" type="ORF">TeGR_g4732</name>
</gene>
<feature type="region of interest" description="Disordered" evidence="1">
    <location>
        <begin position="36"/>
        <end position="59"/>
    </location>
</feature>
<accession>A0ABQ6MYH9</accession>
<keyword evidence="3" id="KW-1185">Reference proteome</keyword>
<comment type="caution">
    <text evidence="2">The sequence shown here is derived from an EMBL/GenBank/DDBJ whole genome shotgun (WGS) entry which is preliminary data.</text>
</comment>
<evidence type="ECO:0000256" key="1">
    <source>
        <dbReference type="SAM" id="MobiDB-lite"/>
    </source>
</evidence>
<dbReference type="EMBL" id="BRYB01003365">
    <property type="protein sequence ID" value="GMI35373.1"/>
    <property type="molecule type" value="Genomic_DNA"/>
</dbReference>
<feature type="compositionally biased region" description="Gly residues" evidence="1">
    <location>
        <begin position="36"/>
        <end position="46"/>
    </location>
</feature>
<protein>
    <submittedName>
        <fullName evidence="2">Uncharacterized protein</fullName>
    </submittedName>
</protein>
<name>A0ABQ6MYH9_9STRA</name>
<dbReference type="Proteomes" id="UP001165060">
    <property type="component" value="Unassembled WGS sequence"/>
</dbReference>
<evidence type="ECO:0000313" key="3">
    <source>
        <dbReference type="Proteomes" id="UP001165060"/>
    </source>
</evidence>
<feature type="compositionally biased region" description="Basic and acidic residues" evidence="1">
    <location>
        <begin position="48"/>
        <end position="59"/>
    </location>
</feature>
<reference evidence="2 3" key="1">
    <citation type="journal article" date="2023" name="Commun. Biol.">
        <title>Genome analysis of Parmales, the sister group of diatoms, reveals the evolutionary specialization of diatoms from phago-mixotrophs to photoautotrophs.</title>
        <authorList>
            <person name="Ban H."/>
            <person name="Sato S."/>
            <person name="Yoshikawa S."/>
            <person name="Yamada K."/>
            <person name="Nakamura Y."/>
            <person name="Ichinomiya M."/>
            <person name="Sato N."/>
            <person name="Blanc-Mathieu R."/>
            <person name="Endo H."/>
            <person name="Kuwata A."/>
            <person name="Ogata H."/>
        </authorList>
    </citation>
    <scope>NUCLEOTIDE SEQUENCE [LARGE SCALE GENOMIC DNA]</scope>
</reference>
<organism evidence="2 3">
    <name type="scientific">Tetraparma gracilis</name>
    <dbReference type="NCBI Taxonomy" id="2962635"/>
    <lineage>
        <taxon>Eukaryota</taxon>
        <taxon>Sar</taxon>
        <taxon>Stramenopiles</taxon>
        <taxon>Ochrophyta</taxon>
        <taxon>Bolidophyceae</taxon>
        <taxon>Parmales</taxon>
        <taxon>Triparmaceae</taxon>
        <taxon>Tetraparma</taxon>
    </lineage>
</organism>
<evidence type="ECO:0000313" key="2">
    <source>
        <dbReference type="EMBL" id="GMI35373.1"/>
    </source>
</evidence>